<dbReference type="CDD" id="cd16454">
    <property type="entry name" value="RING-H2_PA-TM-RING"/>
    <property type="match status" value="1"/>
</dbReference>
<dbReference type="OrthoDB" id="287874at2759"/>
<evidence type="ECO:0000256" key="5">
    <source>
        <dbReference type="SAM" id="Phobius"/>
    </source>
</evidence>
<evidence type="ECO:0000256" key="2">
    <source>
        <dbReference type="ARBA" id="ARBA00022771"/>
    </source>
</evidence>
<feature type="transmembrane region" description="Helical" evidence="5">
    <location>
        <begin position="86"/>
        <end position="108"/>
    </location>
</feature>
<keyword evidence="5" id="KW-0472">Membrane</keyword>
<dbReference type="InterPro" id="IPR001841">
    <property type="entry name" value="Znf_RING"/>
</dbReference>
<organism evidence="7 8">
    <name type="scientific">Stentor coeruleus</name>
    <dbReference type="NCBI Taxonomy" id="5963"/>
    <lineage>
        <taxon>Eukaryota</taxon>
        <taxon>Sar</taxon>
        <taxon>Alveolata</taxon>
        <taxon>Ciliophora</taxon>
        <taxon>Postciliodesmatophora</taxon>
        <taxon>Heterotrichea</taxon>
        <taxon>Heterotrichida</taxon>
        <taxon>Stentoridae</taxon>
        <taxon>Stentor</taxon>
    </lineage>
</organism>
<feature type="domain" description="RING-type" evidence="6">
    <location>
        <begin position="205"/>
        <end position="246"/>
    </location>
</feature>
<dbReference type="InterPro" id="IPR051834">
    <property type="entry name" value="RING_finger_E3_ligase"/>
</dbReference>
<protein>
    <recommendedName>
        <fullName evidence="6">RING-type domain-containing protein</fullName>
    </recommendedName>
</protein>
<evidence type="ECO:0000256" key="3">
    <source>
        <dbReference type="ARBA" id="ARBA00022833"/>
    </source>
</evidence>
<keyword evidence="1" id="KW-0479">Metal-binding</keyword>
<dbReference type="PANTHER" id="PTHR45931:SF3">
    <property type="entry name" value="RING ZINC FINGER-CONTAINING PROTEIN"/>
    <property type="match status" value="1"/>
</dbReference>
<dbReference type="GO" id="GO:0008270">
    <property type="term" value="F:zinc ion binding"/>
    <property type="evidence" value="ECO:0007669"/>
    <property type="project" value="UniProtKB-KW"/>
</dbReference>
<dbReference type="Proteomes" id="UP000187209">
    <property type="component" value="Unassembled WGS sequence"/>
</dbReference>
<dbReference type="EMBL" id="MPUH01000328">
    <property type="protein sequence ID" value="OMJ82753.1"/>
    <property type="molecule type" value="Genomic_DNA"/>
</dbReference>
<feature type="transmembrane region" description="Helical" evidence="5">
    <location>
        <begin position="128"/>
        <end position="151"/>
    </location>
</feature>
<keyword evidence="2 4" id="KW-0863">Zinc-finger</keyword>
<evidence type="ECO:0000256" key="1">
    <source>
        <dbReference type="ARBA" id="ARBA00022723"/>
    </source>
</evidence>
<accession>A0A1R2C138</accession>
<dbReference type="GO" id="GO:0005634">
    <property type="term" value="C:nucleus"/>
    <property type="evidence" value="ECO:0007669"/>
    <property type="project" value="TreeGrafter"/>
</dbReference>
<dbReference type="SMART" id="SM00184">
    <property type="entry name" value="RING"/>
    <property type="match status" value="1"/>
</dbReference>
<keyword evidence="5" id="KW-0812">Transmembrane</keyword>
<dbReference type="GO" id="GO:0006511">
    <property type="term" value="P:ubiquitin-dependent protein catabolic process"/>
    <property type="evidence" value="ECO:0007669"/>
    <property type="project" value="TreeGrafter"/>
</dbReference>
<dbReference type="InterPro" id="IPR013083">
    <property type="entry name" value="Znf_RING/FYVE/PHD"/>
</dbReference>
<comment type="caution">
    <text evidence="7">The sequence shown here is derived from an EMBL/GenBank/DDBJ whole genome shotgun (WGS) entry which is preliminary data.</text>
</comment>
<dbReference type="AlphaFoldDB" id="A0A1R2C138"/>
<evidence type="ECO:0000259" key="6">
    <source>
        <dbReference type="PROSITE" id="PS50089"/>
    </source>
</evidence>
<keyword evidence="5" id="KW-1133">Transmembrane helix</keyword>
<dbReference type="PROSITE" id="PS50089">
    <property type="entry name" value="ZF_RING_2"/>
    <property type="match status" value="1"/>
</dbReference>
<dbReference type="Pfam" id="PF13639">
    <property type="entry name" value="zf-RING_2"/>
    <property type="match status" value="1"/>
</dbReference>
<dbReference type="PANTHER" id="PTHR45931">
    <property type="entry name" value="SI:CH211-59O9.10"/>
    <property type="match status" value="1"/>
</dbReference>
<evidence type="ECO:0000256" key="4">
    <source>
        <dbReference type="PROSITE-ProRule" id="PRU00175"/>
    </source>
</evidence>
<keyword evidence="8" id="KW-1185">Reference proteome</keyword>
<name>A0A1R2C138_9CILI</name>
<evidence type="ECO:0000313" key="8">
    <source>
        <dbReference type="Proteomes" id="UP000187209"/>
    </source>
</evidence>
<sequence>MCQKFSCNDLFIFFAISYSILNLFIEWDNFTQCARPIHCWLLIALLGILLYRVLVIIFKTDEDDDDDEMGIFKINLFKSGYKAHTIIYVGILYPLFTIWTLLGTVWYLEDTTVEPKCLSSENSMDWYFLTWIISFYAMTIIFTTIILYSAIINYRNYMFEQQFTSLLNQYEGLEAPDMRFGINGLSPEQIIKLPIETVNENDGVCSICLDGFIEQDKARVMPCSHKYHILCIDKWLMQHSSCPLCKVECTLN</sequence>
<feature type="transmembrane region" description="Helical" evidence="5">
    <location>
        <begin position="37"/>
        <end position="58"/>
    </location>
</feature>
<dbReference type="SUPFAM" id="SSF57850">
    <property type="entry name" value="RING/U-box"/>
    <property type="match status" value="1"/>
</dbReference>
<gene>
    <name evidence="7" type="ORF">SteCoe_16458</name>
</gene>
<proteinExistence type="predicted"/>
<keyword evidence="3" id="KW-0862">Zinc</keyword>
<feature type="transmembrane region" description="Helical" evidence="5">
    <location>
        <begin position="7"/>
        <end position="25"/>
    </location>
</feature>
<evidence type="ECO:0000313" key="7">
    <source>
        <dbReference type="EMBL" id="OMJ82753.1"/>
    </source>
</evidence>
<dbReference type="GO" id="GO:0061630">
    <property type="term" value="F:ubiquitin protein ligase activity"/>
    <property type="evidence" value="ECO:0007669"/>
    <property type="project" value="TreeGrafter"/>
</dbReference>
<dbReference type="Gene3D" id="3.30.40.10">
    <property type="entry name" value="Zinc/RING finger domain, C3HC4 (zinc finger)"/>
    <property type="match status" value="1"/>
</dbReference>
<reference evidence="7 8" key="1">
    <citation type="submission" date="2016-11" db="EMBL/GenBank/DDBJ databases">
        <title>The macronuclear genome of Stentor coeruleus: a giant cell with tiny introns.</title>
        <authorList>
            <person name="Slabodnick M."/>
            <person name="Ruby J.G."/>
            <person name="Reiff S.B."/>
            <person name="Swart E.C."/>
            <person name="Gosai S."/>
            <person name="Prabakaran S."/>
            <person name="Witkowska E."/>
            <person name="Larue G.E."/>
            <person name="Fisher S."/>
            <person name="Freeman R.M."/>
            <person name="Gunawardena J."/>
            <person name="Chu W."/>
            <person name="Stover N.A."/>
            <person name="Gregory B.D."/>
            <person name="Nowacki M."/>
            <person name="Derisi J."/>
            <person name="Roy S.W."/>
            <person name="Marshall W.F."/>
            <person name="Sood P."/>
        </authorList>
    </citation>
    <scope>NUCLEOTIDE SEQUENCE [LARGE SCALE GENOMIC DNA]</scope>
    <source>
        <strain evidence="7">WM001</strain>
    </source>
</reference>